<dbReference type="Pfam" id="PF04364">
    <property type="entry name" value="DNA_pol3_chi"/>
    <property type="match status" value="1"/>
</dbReference>
<accession>A0ABM5NEI3</accession>
<dbReference type="EMBL" id="CP004005">
    <property type="protein sequence ID" value="AGH16628.1"/>
    <property type="molecule type" value="Genomic_DNA"/>
</dbReference>
<dbReference type="SUPFAM" id="SSF102400">
    <property type="entry name" value="DNA polymerase III chi subunit"/>
    <property type="match status" value="1"/>
</dbReference>
<gene>
    <name evidence="1" type="ORF">WSI_01290</name>
</gene>
<reference evidence="1 2" key="1">
    <citation type="journal article" date="2013" name="Genome Announc.">
        <title>Complete Genome Sequence of a Chinese Strain of 'Candidatus Liberibacter asiaticus'.</title>
        <authorList>
            <person name="Lin H."/>
            <person name="Han C.S."/>
            <person name="Liu B."/>
            <person name="Lou B."/>
            <person name="Bai X."/>
            <person name="Deng C."/>
            <person name="Civerolo E.L."/>
            <person name="Gupta G."/>
        </authorList>
    </citation>
    <scope>NUCLEOTIDE SEQUENCE [LARGE SCALE GENOMIC DNA]</scope>
    <source>
        <strain evidence="2">gxpsy</strain>
    </source>
</reference>
<sequence>MRTLLFYRFKNDWEYNLLVLLQDEYEKGKRVSVQCGSERVRDSLNEYLWTWKKDGFLPHGVDVGDEGDFSSFQPVLLTISSLNANTSTIRFLVDEASMHIGDVDYYEKVVFIINTDDQGSLEWGRAHWRSLKNSGYAPDVI</sequence>
<keyword evidence="2" id="KW-1185">Reference proteome</keyword>
<protein>
    <submittedName>
        <fullName evidence="1">DNA polymerase III subunit chi</fullName>
    </submittedName>
</protein>
<dbReference type="Gene3D" id="3.40.50.10110">
    <property type="entry name" value="DNA polymerase III subunit chi"/>
    <property type="match status" value="1"/>
</dbReference>
<name>A0ABM5NEI3_LIBAS</name>
<evidence type="ECO:0000313" key="1">
    <source>
        <dbReference type="EMBL" id="AGH16628.1"/>
    </source>
</evidence>
<organism evidence="1 2">
    <name type="scientific">Candidatus Liberibacter asiaticus str. gxpsy</name>
    <dbReference type="NCBI Taxonomy" id="1174529"/>
    <lineage>
        <taxon>Bacteria</taxon>
        <taxon>Pseudomonadati</taxon>
        <taxon>Pseudomonadota</taxon>
        <taxon>Alphaproteobacteria</taxon>
        <taxon>Hyphomicrobiales</taxon>
        <taxon>Rhizobiaceae</taxon>
        <taxon>Liberibacter</taxon>
    </lineage>
</organism>
<dbReference type="PANTHER" id="PTHR38767">
    <property type="entry name" value="DNA POLYMERASE III SUBUNIT CHI"/>
    <property type="match status" value="1"/>
</dbReference>
<dbReference type="GeneID" id="93076629"/>
<dbReference type="PANTHER" id="PTHR38767:SF1">
    <property type="entry name" value="DNA POLYMERASE III SUBUNIT CHI"/>
    <property type="match status" value="1"/>
</dbReference>
<dbReference type="RefSeq" id="WP_012778610.1">
    <property type="nucleotide sequence ID" value="NC_020549.1"/>
</dbReference>
<evidence type="ECO:0000313" key="2">
    <source>
        <dbReference type="Proteomes" id="UP000011820"/>
    </source>
</evidence>
<proteinExistence type="predicted"/>
<dbReference type="InterPro" id="IPR036768">
    <property type="entry name" value="PolIII_chi_sf"/>
</dbReference>
<dbReference type="Proteomes" id="UP000011820">
    <property type="component" value="Chromosome"/>
</dbReference>
<dbReference type="InterPro" id="IPR007459">
    <property type="entry name" value="DNA_pol3_chi"/>
</dbReference>